<dbReference type="InterPro" id="IPR041854">
    <property type="entry name" value="BFD-like_2Fe2S-bd_dom_sf"/>
</dbReference>
<reference evidence="4 5" key="1">
    <citation type="submission" date="2018-09" db="EMBL/GenBank/DDBJ databases">
        <title>Profundibacter amoris BAR1 gen. nov., sp. nov., a new member of the Roseobacter clade isolated at Lokis Castle Vent Field on the Arctic Mid-Oceanic Ridge.</title>
        <authorList>
            <person name="Le Moine Bauer S."/>
            <person name="Sjoeberg A.G."/>
            <person name="L'Haridon S."/>
            <person name="Stokke R."/>
            <person name="Roalkvam I."/>
            <person name="Steen I.H."/>
            <person name="Dahle H."/>
        </authorList>
    </citation>
    <scope>NUCLEOTIDE SEQUENCE [LARGE SCALE GENOMIC DNA]</scope>
    <source>
        <strain evidence="4 5">BAR1</strain>
    </source>
</reference>
<evidence type="ECO:0000259" key="3">
    <source>
        <dbReference type="Pfam" id="PF04324"/>
    </source>
</evidence>
<proteinExistence type="predicted"/>
<accession>A0A347UCG2</accession>
<dbReference type="PANTHER" id="PTHR42720:SF1">
    <property type="entry name" value="GLYCEROL 3-PHOSPHATE OXIDASE"/>
    <property type="match status" value="1"/>
</dbReference>
<dbReference type="OrthoDB" id="9801699at2"/>
<dbReference type="SUPFAM" id="SSF54373">
    <property type="entry name" value="FAD-linked reductases, C-terminal domain"/>
    <property type="match status" value="1"/>
</dbReference>
<name>A0A347UCG2_9RHOB</name>
<dbReference type="CDD" id="cd19946">
    <property type="entry name" value="GlpA-like_Fer2_BFD-like"/>
    <property type="match status" value="1"/>
</dbReference>
<dbReference type="RefSeq" id="WP_118941198.1">
    <property type="nucleotide sequence ID" value="NZ_CP032125.1"/>
</dbReference>
<dbReference type="InterPro" id="IPR006076">
    <property type="entry name" value="FAD-dep_OxRdtase"/>
</dbReference>
<dbReference type="KEGG" id="pamo:BAR1_00475"/>
<gene>
    <name evidence="4" type="ORF">BAR1_00475</name>
</gene>
<evidence type="ECO:0000313" key="4">
    <source>
        <dbReference type="EMBL" id="AXX96540.1"/>
    </source>
</evidence>
<organism evidence="4 5">
    <name type="scientific">Profundibacter amoris</name>
    <dbReference type="NCBI Taxonomy" id="2171755"/>
    <lineage>
        <taxon>Bacteria</taxon>
        <taxon>Pseudomonadati</taxon>
        <taxon>Pseudomonadota</taxon>
        <taxon>Alphaproteobacteria</taxon>
        <taxon>Rhodobacterales</taxon>
        <taxon>Paracoccaceae</taxon>
        <taxon>Profundibacter</taxon>
    </lineage>
</organism>
<protein>
    <submittedName>
        <fullName evidence="4">FAD/NAD(P)-binding oxidoreductase</fullName>
    </submittedName>
</protein>
<evidence type="ECO:0000256" key="1">
    <source>
        <dbReference type="ARBA" id="ARBA00023002"/>
    </source>
</evidence>
<keyword evidence="5" id="KW-1185">Reference proteome</keyword>
<sequence>MTINSTPYDVAIIGAGIVGCAMARRFTLEGARVVLLEKATDILDGASKANSAILHTGFDAPVGSIEVGCIQAGHEEYRRIYRDFGLTLDECGANVVAWSEEEVAKLEQIQQQAVDNNVMDTRLITGDDLRKVEPNLSDRALAAIAIPRESLIDPWSSPYAYLQQSLMNGGEVMLSCEVTGGRFDGSGWKLETTQGLVRANHVVNCAGLYGDLVNSSVFGQAPFTITPRKGQFVVYDKAASRLARSVILPVPTARTKGIVLFRTVFGNLAVGPTAEDQQSRTDSSIDTETLRSLMAAGEAIVPALKGMPVTATYAGLRPATEFKDYQISADAANNWITVGGIRSTGLSGALGIAQYVYGLYRDTGADHTALTDPVIPTARVLTDTANRDWKEKDHGEIVCHCELVTRREIEAALSGPLAAKSLAGLKRQTRVTMGRCQGFFCSARLAELTEGRFVIPMAEGVDK</sequence>
<dbReference type="InterPro" id="IPR052745">
    <property type="entry name" value="G3P_Oxidase/Oxidoreductase"/>
</dbReference>
<evidence type="ECO:0000313" key="5">
    <source>
        <dbReference type="Proteomes" id="UP000261704"/>
    </source>
</evidence>
<dbReference type="InterPro" id="IPR036188">
    <property type="entry name" value="FAD/NAD-bd_sf"/>
</dbReference>
<feature type="domain" description="FAD dependent oxidoreductase" evidence="2">
    <location>
        <begin position="9"/>
        <end position="356"/>
    </location>
</feature>
<dbReference type="Gene3D" id="3.50.50.60">
    <property type="entry name" value="FAD/NAD(P)-binding domain"/>
    <property type="match status" value="1"/>
</dbReference>
<dbReference type="PANTHER" id="PTHR42720">
    <property type="entry name" value="GLYCEROL-3-PHOSPHATE DEHYDROGENASE"/>
    <property type="match status" value="1"/>
</dbReference>
<dbReference type="Pfam" id="PF04324">
    <property type="entry name" value="Fer2_BFD"/>
    <property type="match status" value="1"/>
</dbReference>
<dbReference type="Gene3D" id="1.10.10.1100">
    <property type="entry name" value="BFD-like [2Fe-2S]-binding domain"/>
    <property type="match status" value="1"/>
</dbReference>
<dbReference type="Pfam" id="PF01266">
    <property type="entry name" value="DAO"/>
    <property type="match status" value="1"/>
</dbReference>
<dbReference type="InterPro" id="IPR007419">
    <property type="entry name" value="BFD-like_2Fe2S-bd_dom"/>
</dbReference>
<feature type="domain" description="BFD-like [2Fe-2S]-binding" evidence="3">
    <location>
        <begin position="397"/>
        <end position="448"/>
    </location>
</feature>
<dbReference type="AlphaFoldDB" id="A0A347UCG2"/>
<dbReference type="SUPFAM" id="SSF51905">
    <property type="entry name" value="FAD/NAD(P)-binding domain"/>
    <property type="match status" value="1"/>
</dbReference>
<dbReference type="Gene3D" id="3.30.9.10">
    <property type="entry name" value="D-Amino Acid Oxidase, subunit A, domain 2"/>
    <property type="match status" value="1"/>
</dbReference>
<keyword evidence="1" id="KW-0560">Oxidoreductase</keyword>
<evidence type="ECO:0000259" key="2">
    <source>
        <dbReference type="Pfam" id="PF01266"/>
    </source>
</evidence>
<dbReference type="GO" id="GO:0016491">
    <property type="term" value="F:oxidoreductase activity"/>
    <property type="evidence" value="ECO:0007669"/>
    <property type="project" value="UniProtKB-KW"/>
</dbReference>
<dbReference type="EMBL" id="CP032125">
    <property type="protein sequence ID" value="AXX96540.1"/>
    <property type="molecule type" value="Genomic_DNA"/>
</dbReference>
<dbReference type="Proteomes" id="UP000261704">
    <property type="component" value="Chromosome"/>
</dbReference>